<dbReference type="InterPro" id="IPR053187">
    <property type="entry name" value="Notoamide_regulator"/>
</dbReference>
<dbReference type="CDD" id="cd00067">
    <property type="entry name" value="GAL4"/>
    <property type="match status" value="1"/>
</dbReference>
<dbReference type="SUPFAM" id="SSF57701">
    <property type="entry name" value="Zn2/Cys6 DNA-binding domain"/>
    <property type="match status" value="1"/>
</dbReference>
<evidence type="ECO:0000259" key="6">
    <source>
        <dbReference type="PROSITE" id="PS50048"/>
    </source>
</evidence>
<evidence type="ECO:0000256" key="5">
    <source>
        <dbReference type="SAM" id="MobiDB-lite"/>
    </source>
</evidence>
<dbReference type="RefSeq" id="XP_056527067.1">
    <property type="nucleotide sequence ID" value="XM_056661901.1"/>
</dbReference>
<evidence type="ECO:0000256" key="2">
    <source>
        <dbReference type="ARBA" id="ARBA00023125"/>
    </source>
</evidence>
<dbReference type="PROSITE" id="PS50048">
    <property type="entry name" value="ZN2_CY6_FUNGAL_2"/>
    <property type="match status" value="1"/>
</dbReference>
<dbReference type="GO" id="GO:0003677">
    <property type="term" value="F:DNA binding"/>
    <property type="evidence" value="ECO:0007669"/>
    <property type="project" value="UniProtKB-KW"/>
</dbReference>
<comment type="caution">
    <text evidence="7">The sequence shown here is derived from an EMBL/GenBank/DDBJ whole genome shotgun (WGS) entry which is preliminary data.</text>
</comment>
<dbReference type="EMBL" id="JAPQKL010000001">
    <property type="protein sequence ID" value="KAJ5146593.1"/>
    <property type="molecule type" value="Genomic_DNA"/>
</dbReference>
<evidence type="ECO:0000313" key="7">
    <source>
        <dbReference type="EMBL" id="KAJ5146593.1"/>
    </source>
</evidence>
<dbReference type="GeneID" id="81401071"/>
<protein>
    <recommendedName>
        <fullName evidence="6">Zn(2)-C6 fungal-type domain-containing protein</fullName>
    </recommendedName>
</protein>
<dbReference type="InterPro" id="IPR036864">
    <property type="entry name" value="Zn2-C6_fun-type_DNA-bd_sf"/>
</dbReference>
<accession>A0A9W9HH92</accession>
<keyword evidence="2" id="KW-0238">DNA-binding</keyword>
<dbReference type="InterPro" id="IPR001138">
    <property type="entry name" value="Zn2Cys6_DnaBD"/>
</dbReference>
<keyword evidence="8" id="KW-1185">Reference proteome</keyword>
<dbReference type="AlphaFoldDB" id="A0A9W9HH92"/>
<name>A0A9W9HH92_9EURO</name>
<dbReference type="Gene3D" id="4.10.240.10">
    <property type="entry name" value="Zn(2)-C6 fungal-type DNA-binding domain"/>
    <property type="match status" value="1"/>
</dbReference>
<keyword evidence="1" id="KW-0805">Transcription regulation</keyword>
<dbReference type="SMART" id="SM00066">
    <property type="entry name" value="GAL4"/>
    <property type="match status" value="1"/>
</dbReference>
<evidence type="ECO:0000256" key="3">
    <source>
        <dbReference type="ARBA" id="ARBA00023163"/>
    </source>
</evidence>
<reference evidence="7" key="1">
    <citation type="submission" date="2022-11" db="EMBL/GenBank/DDBJ databases">
        <authorList>
            <person name="Petersen C."/>
        </authorList>
    </citation>
    <scope>NUCLEOTIDE SEQUENCE</scope>
    <source>
        <strain evidence="7">IBT 22155</strain>
    </source>
</reference>
<organism evidence="7 8">
    <name type="scientific">Penicillium bovifimosum</name>
    <dbReference type="NCBI Taxonomy" id="126998"/>
    <lineage>
        <taxon>Eukaryota</taxon>
        <taxon>Fungi</taxon>
        <taxon>Dikarya</taxon>
        <taxon>Ascomycota</taxon>
        <taxon>Pezizomycotina</taxon>
        <taxon>Eurotiomycetes</taxon>
        <taxon>Eurotiomycetidae</taxon>
        <taxon>Eurotiales</taxon>
        <taxon>Aspergillaceae</taxon>
        <taxon>Penicillium</taxon>
    </lineage>
</organism>
<evidence type="ECO:0000313" key="8">
    <source>
        <dbReference type="Proteomes" id="UP001149079"/>
    </source>
</evidence>
<dbReference type="PANTHER" id="PTHR47256">
    <property type="entry name" value="ZN(II)2CYS6 TRANSCRIPTION FACTOR (EUROFUNG)-RELATED"/>
    <property type="match status" value="1"/>
</dbReference>
<keyword evidence="4" id="KW-0539">Nucleus</keyword>
<feature type="region of interest" description="Disordered" evidence="5">
    <location>
        <begin position="20"/>
        <end position="56"/>
    </location>
</feature>
<keyword evidence="3" id="KW-0804">Transcription</keyword>
<dbReference type="GO" id="GO:0000981">
    <property type="term" value="F:DNA-binding transcription factor activity, RNA polymerase II-specific"/>
    <property type="evidence" value="ECO:0007669"/>
    <property type="project" value="InterPro"/>
</dbReference>
<evidence type="ECO:0000256" key="1">
    <source>
        <dbReference type="ARBA" id="ARBA00023015"/>
    </source>
</evidence>
<dbReference type="GO" id="GO:0008270">
    <property type="term" value="F:zinc ion binding"/>
    <property type="evidence" value="ECO:0007669"/>
    <property type="project" value="InterPro"/>
</dbReference>
<gene>
    <name evidence="7" type="ORF">N7515_001157</name>
</gene>
<dbReference type="Proteomes" id="UP001149079">
    <property type="component" value="Unassembled WGS sequence"/>
</dbReference>
<feature type="domain" description="Zn(2)-C6 fungal-type" evidence="6">
    <location>
        <begin position="61"/>
        <end position="89"/>
    </location>
</feature>
<dbReference type="OrthoDB" id="4356994at2759"/>
<reference evidence="7" key="2">
    <citation type="journal article" date="2023" name="IMA Fungus">
        <title>Comparative genomic study of the Penicillium genus elucidates a diverse pangenome and 15 lateral gene transfer events.</title>
        <authorList>
            <person name="Petersen C."/>
            <person name="Sorensen T."/>
            <person name="Nielsen M.R."/>
            <person name="Sondergaard T.E."/>
            <person name="Sorensen J.L."/>
            <person name="Fitzpatrick D.A."/>
            <person name="Frisvad J.C."/>
            <person name="Nielsen K.L."/>
        </authorList>
    </citation>
    <scope>NUCLEOTIDE SEQUENCE</scope>
    <source>
        <strain evidence="7">IBT 22155</strain>
    </source>
</reference>
<evidence type="ECO:0000256" key="4">
    <source>
        <dbReference type="ARBA" id="ARBA00023242"/>
    </source>
</evidence>
<sequence length="168" mass="18922">MPNLLRNTALVMDRLCNNSSRPIAPRGVPRGHVRGAAGRQPPEYPGGAPPDDSRMKRASTACRGCQKRRTRCTGVPCSECIRRNRECIFDELADRRRKASARRMQEELIGLQEFLVQLLGVLREGNNAEVQYLVNAIRSGTSTQDIDLAIRRLLAYNPSLRFTRQMNS</sequence>
<proteinExistence type="predicted"/>
<dbReference type="PANTHER" id="PTHR47256:SF1">
    <property type="entry name" value="ZN(II)2CYS6 TRANSCRIPTION FACTOR (EUROFUNG)"/>
    <property type="match status" value="1"/>
</dbReference>